<dbReference type="Proteomes" id="UP000195755">
    <property type="component" value="Chromosome"/>
</dbReference>
<dbReference type="KEGG" id="salj:SMD11_5986"/>
<feature type="region of interest" description="Disordered" evidence="1">
    <location>
        <begin position="99"/>
        <end position="126"/>
    </location>
</feature>
<feature type="region of interest" description="Disordered" evidence="1">
    <location>
        <begin position="174"/>
        <end position="218"/>
    </location>
</feature>
<dbReference type="EMBL" id="CP021744">
    <property type="protein sequence ID" value="ARZ71562.1"/>
    <property type="molecule type" value="Genomic_DNA"/>
</dbReference>
<dbReference type="AlphaFoldDB" id="A0A1Z2LB96"/>
<feature type="chain" id="PRO_5038794965" evidence="2">
    <location>
        <begin position="19"/>
        <end position="218"/>
    </location>
</feature>
<accession>A0A1Z2LB96</accession>
<feature type="signal peptide" evidence="2">
    <location>
        <begin position="1"/>
        <end position="18"/>
    </location>
</feature>
<evidence type="ECO:0000256" key="2">
    <source>
        <dbReference type="SAM" id="SignalP"/>
    </source>
</evidence>
<organism evidence="3 4">
    <name type="scientific">Streptomyces albireticuli</name>
    <dbReference type="NCBI Taxonomy" id="1940"/>
    <lineage>
        <taxon>Bacteria</taxon>
        <taxon>Bacillati</taxon>
        <taxon>Actinomycetota</taxon>
        <taxon>Actinomycetes</taxon>
        <taxon>Kitasatosporales</taxon>
        <taxon>Streptomycetaceae</taxon>
        <taxon>Streptomyces</taxon>
    </lineage>
</organism>
<protein>
    <submittedName>
        <fullName evidence="3">Membrane protein</fullName>
    </submittedName>
</protein>
<feature type="compositionally biased region" description="Basic and acidic residues" evidence="1">
    <location>
        <begin position="104"/>
        <end position="115"/>
    </location>
</feature>
<reference evidence="3 4" key="1">
    <citation type="submission" date="2017-06" db="EMBL/GenBank/DDBJ databases">
        <title>Streptomyces albireticuli Genome sequencing and assembly.</title>
        <authorList>
            <person name="Wang Y."/>
            <person name="Du B."/>
            <person name="Ding Y."/>
            <person name="Liu H."/>
            <person name="Hou Q."/>
            <person name="Liu K."/>
            <person name="Yao L."/>
            <person name="Wang C."/>
        </authorList>
    </citation>
    <scope>NUCLEOTIDE SEQUENCE [LARGE SCALE GENOMIC DNA]</scope>
    <source>
        <strain evidence="3 4">MDJK11</strain>
    </source>
</reference>
<name>A0A1Z2LB96_9ACTN</name>
<evidence type="ECO:0000313" key="4">
    <source>
        <dbReference type="Proteomes" id="UP000195755"/>
    </source>
</evidence>
<proteinExistence type="predicted"/>
<keyword evidence="2" id="KW-0732">Signal</keyword>
<evidence type="ECO:0000313" key="3">
    <source>
        <dbReference type="EMBL" id="ARZ71562.1"/>
    </source>
</evidence>
<evidence type="ECO:0000256" key="1">
    <source>
        <dbReference type="SAM" id="MobiDB-lite"/>
    </source>
</evidence>
<sequence length="218" mass="22848">MSAALAVGALLLPLTLTACGTERSAARSHTAADRRSERAGRADRAGLEARARAIGTTADMVYVIEVRGFALAEQSVGVSGDDGFSGSYVAVGAGPGKGGPLTVRAERRPRQDCPRTPDAAGAAKETCEREGDLVFRTSGEGQEYELADDGRTVTVSARPGDADRAILREAVRSVHRADDEELDRVLPPLRERPDMPRRGDLPPHGDGAPDNRPPGAGG</sequence>
<gene>
    <name evidence="3" type="ORF">SMD11_5986</name>
</gene>
<feature type="compositionally biased region" description="Basic and acidic residues" evidence="1">
    <location>
        <begin position="189"/>
        <end position="209"/>
    </location>
</feature>